<dbReference type="EnsemblPlants" id="evm.model.02.1873">
    <property type="protein sequence ID" value="cds.evm.model.02.1873"/>
    <property type="gene ID" value="evm.TU.02.1873"/>
</dbReference>
<keyword evidence="2" id="KW-1185">Reference proteome</keyword>
<proteinExistence type="predicted"/>
<evidence type="ECO:0008006" key="3">
    <source>
        <dbReference type="Google" id="ProtNLM"/>
    </source>
</evidence>
<sequence length="125" mass="14005">MDVGLGADFSNWFFKIAETQSRMLVCEAAMVGWKIWAVRNDVLWKNKSCSVMEVVRSARVVLDQWKNAQSQKGGALLVDDINNVCKRWRKPLMNTVKVNVDGAIFEAEDKLGFGCVAQDSNGFDS</sequence>
<dbReference type="OMA" id="KINNDGA"/>
<evidence type="ECO:0000313" key="1">
    <source>
        <dbReference type="EnsemblPlants" id="cds.evm.model.02.1873"/>
    </source>
</evidence>
<evidence type="ECO:0000313" key="2">
    <source>
        <dbReference type="Proteomes" id="UP000596661"/>
    </source>
</evidence>
<reference evidence="1" key="2">
    <citation type="submission" date="2021-03" db="UniProtKB">
        <authorList>
            <consortium name="EnsemblPlants"/>
        </authorList>
    </citation>
    <scope>IDENTIFICATION</scope>
</reference>
<reference evidence="1" key="1">
    <citation type="submission" date="2018-11" db="EMBL/GenBank/DDBJ databases">
        <authorList>
            <person name="Grassa J C."/>
        </authorList>
    </citation>
    <scope>NUCLEOTIDE SEQUENCE [LARGE SCALE GENOMIC DNA]</scope>
</reference>
<dbReference type="Gramene" id="evm.model.02.1873">
    <property type="protein sequence ID" value="cds.evm.model.02.1873"/>
    <property type="gene ID" value="evm.TU.02.1873"/>
</dbReference>
<dbReference type="Proteomes" id="UP000596661">
    <property type="component" value="Chromosome 2"/>
</dbReference>
<dbReference type="AlphaFoldDB" id="A0A803NVE6"/>
<accession>A0A803NVE6</accession>
<protein>
    <recommendedName>
        <fullName evidence="3">RNase H type-1 domain-containing protein</fullName>
    </recommendedName>
</protein>
<dbReference type="EMBL" id="UZAU01000225">
    <property type="status" value="NOT_ANNOTATED_CDS"/>
    <property type="molecule type" value="Genomic_DNA"/>
</dbReference>
<organism evidence="1 2">
    <name type="scientific">Cannabis sativa</name>
    <name type="common">Hemp</name>
    <name type="synonym">Marijuana</name>
    <dbReference type="NCBI Taxonomy" id="3483"/>
    <lineage>
        <taxon>Eukaryota</taxon>
        <taxon>Viridiplantae</taxon>
        <taxon>Streptophyta</taxon>
        <taxon>Embryophyta</taxon>
        <taxon>Tracheophyta</taxon>
        <taxon>Spermatophyta</taxon>
        <taxon>Magnoliopsida</taxon>
        <taxon>eudicotyledons</taxon>
        <taxon>Gunneridae</taxon>
        <taxon>Pentapetalae</taxon>
        <taxon>rosids</taxon>
        <taxon>fabids</taxon>
        <taxon>Rosales</taxon>
        <taxon>Cannabaceae</taxon>
        <taxon>Cannabis</taxon>
    </lineage>
</organism>
<name>A0A803NVE6_CANSA</name>